<evidence type="ECO:0000256" key="16">
    <source>
        <dbReference type="ARBA" id="ARBA00033235"/>
    </source>
</evidence>
<keyword evidence="11 17" id="KW-0808">Transferase</keyword>
<evidence type="ECO:0000256" key="14">
    <source>
        <dbReference type="ARBA" id="ARBA00022777"/>
    </source>
</evidence>
<dbReference type="GO" id="GO:0016301">
    <property type="term" value="F:kinase activity"/>
    <property type="evidence" value="ECO:0007669"/>
    <property type="project" value="UniProtKB-KW"/>
</dbReference>
<dbReference type="InterPro" id="IPR023151">
    <property type="entry name" value="PEP_util_CS"/>
</dbReference>
<comment type="function">
    <text evidence="3 17">General (non sugar-specific) component of the phosphoenolpyruvate-dependent sugar phosphotransferase system (sugar PTS). This major carbohydrate active-transport system catalyzes the phosphorylation of incoming sugar substrates concomitantly with their translocation across the cell membrane. Enzyme I transfers the phosphoryl group from phosphoenolpyruvate (PEP) to the phosphoryl carrier protein (HPr).</text>
</comment>
<dbReference type="EC" id="2.7.3.9" evidence="6 17"/>
<comment type="catalytic activity">
    <reaction evidence="1 17">
        <text>L-histidyl-[protein] + phosphoenolpyruvate = N(pros)-phospho-L-histidyl-[protein] + pyruvate</text>
        <dbReference type="Rhea" id="RHEA:23880"/>
        <dbReference type="Rhea" id="RHEA-COMP:9745"/>
        <dbReference type="Rhea" id="RHEA-COMP:9746"/>
        <dbReference type="ChEBI" id="CHEBI:15361"/>
        <dbReference type="ChEBI" id="CHEBI:29979"/>
        <dbReference type="ChEBI" id="CHEBI:58702"/>
        <dbReference type="ChEBI" id="CHEBI:64837"/>
        <dbReference type="EC" id="2.7.3.9"/>
    </reaction>
</comment>
<dbReference type="NCBIfam" id="TIGR01417">
    <property type="entry name" value="PTS_I_fam"/>
    <property type="match status" value="1"/>
</dbReference>
<feature type="domain" description="Phosphotransferase system enzyme I N-terminal" evidence="23">
    <location>
        <begin position="3"/>
        <end position="123"/>
    </location>
</feature>
<dbReference type="InterPro" id="IPR008731">
    <property type="entry name" value="PTS_EIN"/>
</dbReference>
<evidence type="ECO:0000256" key="6">
    <source>
        <dbReference type="ARBA" id="ARBA00012232"/>
    </source>
</evidence>
<evidence type="ECO:0000256" key="18">
    <source>
        <dbReference type="PIRSR" id="PIRSR000732-1"/>
    </source>
</evidence>
<evidence type="ECO:0000256" key="5">
    <source>
        <dbReference type="ARBA" id="ARBA00007837"/>
    </source>
</evidence>
<evidence type="ECO:0000256" key="3">
    <source>
        <dbReference type="ARBA" id="ARBA00002728"/>
    </source>
</evidence>
<dbReference type="AlphaFoldDB" id="A0A8E6B6F8"/>
<dbReference type="GO" id="GO:0046872">
    <property type="term" value="F:metal ion binding"/>
    <property type="evidence" value="ECO:0007669"/>
    <property type="project" value="UniProtKB-KW"/>
</dbReference>
<evidence type="ECO:0000256" key="1">
    <source>
        <dbReference type="ARBA" id="ARBA00000683"/>
    </source>
</evidence>
<evidence type="ECO:0000259" key="21">
    <source>
        <dbReference type="Pfam" id="PF00391"/>
    </source>
</evidence>
<evidence type="ECO:0000256" key="20">
    <source>
        <dbReference type="PIRSR" id="PIRSR000732-3"/>
    </source>
</evidence>
<dbReference type="Gene3D" id="3.50.30.10">
    <property type="entry name" value="Phosphohistidine domain"/>
    <property type="match status" value="1"/>
</dbReference>
<evidence type="ECO:0000256" key="4">
    <source>
        <dbReference type="ARBA" id="ARBA00004496"/>
    </source>
</evidence>
<evidence type="ECO:0000256" key="19">
    <source>
        <dbReference type="PIRSR" id="PIRSR000732-2"/>
    </source>
</evidence>
<reference evidence="24" key="1">
    <citation type="submission" date="2021-05" db="EMBL/GenBank/DDBJ databases">
        <title>Complete genome sequence of the cellulolytic planctomycete Telmatocola sphagniphila SP2T and characterization of the first cellulase from planctomycetes.</title>
        <authorList>
            <person name="Rakitin A.L."/>
            <person name="Beletsky A.V."/>
            <person name="Naumoff D.G."/>
            <person name="Kulichevskaya I.S."/>
            <person name="Mardanov A.V."/>
            <person name="Ravin N.V."/>
            <person name="Dedysh S.N."/>
        </authorList>
    </citation>
    <scope>NUCLEOTIDE SEQUENCE</scope>
    <source>
        <strain evidence="24">SP2T</strain>
    </source>
</reference>
<dbReference type="InterPro" id="IPR008279">
    <property type="entry name" value="PEP-util_enz_mobile_dom"/>
</dbReference>
<keyword evidence="8 17" id="KW-0813">Transport</keyword>
<evidence type="ECO:0000256" key="8">
    <source>
        <dbReference type="ARBA" id="ARBA00022448"/>
    </source>
</evidence>
<organism evidence="24 25">
    <name type="scientific">Telmatocola sphagniphila</name>
    <dbReference type="NCBI Taxonomy" id="1123043"/>
    <lineage>
        <taxon>Bacteria</taxon>
        <taxon>Pseudomonadati</taxon>
        <taxon>Planctomycetota</taxon>
        <taxon>Planctomycetia</taxon>
        <taxon>Gemmatales</taxon>
        <taxon>Gemmataceae</taxon>
    </lineage>
</organism>
<dbReference type="InterPro" id="IPR036637">
    <property type="entry name" value="Phosphohistidine_dom_sf"/>
</dbReference>
<feature type="binding site" evidence="19">
    <location>
        <position position="293"/>
    </location>
    <ligand>
        <name>phosphoenolpyruvate</name>
        <dbReference type="ChEBI" id="CHEBI:58702"/>
    </ligand>
</feature>
<feature type="domain" description="PEP-utilising enzyme mobile" evidence="21">
    <location>
        <begin position="152"/>
        <end position="222"/>
    </location>
</feature>
<dbReference type="Gene3D" id="3.20.20.60">
    <property type="entry name" value="Phosphoenolpyruvate-binding domains"/>
    <property type="match status" value="1"/>
</dbReference>
<feature type="active site" description="Proton donor" evidence="18">
    <location>
        <position position="499"/>
    </location>
</feature>
<dbReference type="PRINTS" id="PR01736">
    <property type="entry name" value="PHPHTRNFRASE"/>
</dbReference>
<dbReference type="InterPro" id="IPR050499">
    <property type="entry name" value="PEP-utilizing_PTS_enzyme"/>
</dbReference>
<dbReference type="KEGG" id="tsph:KIH39_01375"/>
<keyword evidence="14 17" id="KW-0418">Kinase</keyword>
<evidence type="ECO:0000256" key="12">
    <source>
        <dbReference type="ARBA" id="ARBA00022683"/>
    </source>
</evidence>
<dbReference type="InterPro" id="IPR040442">
    <property type="entry name" value="Pyrv_kinase-like_dom_sf"/>
</dbReference>
<evidence type="ECO:0000256" key="13">
    <source>
        <dbReference type="ARBA" id="ARBA00022723"/>
    </source>
</evidence>
<accession>A0A8E6B6F8</accession>
<evidence type="ECO:0000256" key="10">
    <source>
        <dbReference type="ARBA" id="ARBA00022597"/>
    </source>
</evidence>
<dbReference type="InterPro" id="IPR036618">
    <property type="entry name" value="PtsI_HPr-bd_sf"/>
</dbReference>
<dbReference type="Proteomes" id="UP000676194">
    <property type="component" value="Chromosome"/>
</dbReference>
<dbReference type="InterPro" id="IPR015813">
    <property type="entry name" value="Pyrv/PenolPyrv_kinase-like_dom"/>
</dbReference>
<comment type="cofactor">
    <cofactor evidence="2 17 20">
        <name>Mg(2+)</name>
        <dbReference type="ChEBI" id="CHEBI:18420"/>
    </cofactor>
</comment>
<evidence type="ECO:0000256" key="2">
    <source>
        <dbReference type="ARBA" id="ARBA00001946"/>
    </source>
</evidence>
<comment type="similarity">
    <text evidence="5 17">Belongs to the PEP-utilizing enzyme family.</text>
</comment>
<evidence type="ECO:0000259" key="22">
    <source>
        <dbReference type="Pfam" id="PF02896"/>
    </source>
</evidence>
<keyword evidence="12 17" id="KW-0598">Phosphotransferase system</keyword>
<feature type="binding site" evidence="20">
    <location>
        <position position="452"/>
    </location>
    <ligand>
        <name>Mg(2+)</name>
        <dbReference type="ChEBI" id="CHEBI:18420"/>
    </ligand>
</feature>
<dbReference type="SUPFAM" id="SSF47831">
    <property type="entry name" value="Enzyme I of the PEP:sugar phosphotransferase system HPr-binding (sub)domain"/>
    <property type="match status" value="1"/>
</dbReference>
<keyword evidence="10 17" id="KW-0762">Sugar transport</keyword>
<keyword evidence="9 17" id="KW-0963">Cytoplasm</keyword>
<dbReference type="InterPro" id="IPR006318">
    <property type="entry name" value="PTS_EI-like"/>
</dbReference>
<dbReference type="Pfam" id="PF02896">
    <property type="entry name" value="PEP-utilizers_C"/>
    <property type="match status" value="1"/>
</dbReference>
<sequence>MKRGLSLSAGIAIAPAFRMDEVAFPGLADSVNPATELVRFDAACEAVAADLDRTIQHVAKEISEPAADIFRGHRALLRDPALVGKVRSIIEKEHLDSVRALRKTLDDYSKLFEQISDEYFRERMADIRDVIGRLVNQLSIASGLQKFDTHTPVILIAQELLPSHAVMFDRLKVIGIVTETGGSIGHAAILARSLGIPAVSSVVGVLKETRSGDLIIVDGREGVVLVNPGPEVESAYRKQEREYVDLRNQLIENRDHAPITADGVSLEFLANVNNMFDAASAVGVGATAVGLFRTEFIFLTHSGVPTEEEQERAYRNVIEASPNANVTIRVLDLGGDKQVPYLGSRREANPFMGFRSIRLMTDYPELFRTQLRAILRASRYGHISVMFPMISRVEEVIELKLLFEELRKSLIEQGLQLPDRIPFGVMAEVPSAALCINEILDLVDFVSIGSNDLTQYLMAADRDNPKVAHLVDPCYPAVLRLLRGLIGACVERQKPVTLCGEMAGSPRCLLPLLGMGLRRFSMAPAFVGSMKEMAKTITLADARQAAEKVLSMRTLAEVRDYLNRRVRELCPRVAELEVG</sequence>
<evidence type="ECO:0000256" key="7">
    <source>
        <dbReference type="ARBA" id="ARBA00016544"/>
    </source>
</evidence>
<gene>
    <name evidence="24" type="primary">ptsP</name>
    <name evidence="24" type="ORF">KIH39_01375</name>
</gene>
<dbReference type="Gene3D" id="1.10.274.10">
    <property type="entry name" value="PtsI, HPr-binding domain"/>
    <property type="match status" value="1"/>
</dbReference>
<proteinExistence type="inferred from homology"/>
<evidence type="ECO:0000256" key="17">
    <source>
        <dbReference type="PIRNR" id="PIRNR000732"/>
    </source>
</evidence>
<feature type="binding site" evidence="20">
    <location>
        <position position="428"/>
    </location>
    <ligand>
        <name>Mg(2+)</name>
        <dbReference type="ChEBI" id="CHEBI:18420"/>
    </ligand>
</feature>
<keyword evidence="15 17" id="KW-0460">Magnesium</keyword>
<dbReference type="InterPro" id="IPR024692">
    <property type="entry name" value="PTS_EI"/>
</dbReference>
<protein>
    <recommendedName>
        <fullName evidence="7 17">Phosphoenolpyruvate-protein phosphotransferase</fullName>
        <ecNumber evidence="6 17">2.7.3.9</ecNumber>
    </recommendedName>
    <alternativeName>
        <fullName evidence="16 17">Phosphotransferase system, enzyme I</fullName>
    </alternativeName>
</protein>
<dbReference type="SUPFAM" id="SSF51621">
    <property type="entry name" value="Phosphoenolpyruvate/pyruvate domain"/>
    <property type="match status" value="1"/>
</dbReference>
<evidence type="ECO:0000313" key="24">
    <source>
        <dbReference type="EMBL" id="QVL32596.1"/>
    </source>
</evidence>
<dbReference type="GO" id="GO:0009401">
    <property type="term" value="P:phosphoenolpyruvate-dependent sugar phosphotransferase system"/>
    <property type="evidence" value="ECO:0007669"/>
    <property type="project" value="UniProtKB-KW"/>
</dbReference>
<feature type="binding site" evidence="19">
    <location>
        <position position="462"/>
    </location>
    <ligand>
        <name>phosphoenolpyruvate</name>
        <dbReference type="ChEBI" id="CHEBI:58702"/>
    </ligand>
</feature>
<dbReference type="PIRSF" id="PIRSF000732">
    <property type="entry name" value="PTS_enzyme_I"/>
    <property type="match status" value="1"/>
</dbReference>
<dbReference type="SUPFAM" id="SSF52009">
    <property type="entry name" value="Phosphohistidine domain"/>
    <property type="match status" value="1"/>
</dbReference>
<dbReference type="PROSITE" id="PS00742">
    <property type="entry name" value="PEP_ENZYMES_2"/>
    <property type="match status" value="1"/>
</dbReference>
<dbReference type="GO" id="GO:0008965">
    <property type="term" value="F:phosphoenolpyruvate-protein phosphotransferase activity"/>
    <property type="evidence" value="ECO:0007669"/>
    <property type="project" value="UniProtKB-EC"/>
</dbReference>
<feature type="active site" description="Tele-phosphohistidine intermediate" evidence="18">
    <location>
        <position position="186"/>
    </location>
</feature>
<evidence type="ECO:0000256" key="15">
    <source>
        <dbReference type="ARBA" id="ARBA00022842"/>
    </source>
</evidence>
<feature type="binding site" evidence="19">
    <location>
        <position position="329"/>
    </location>
    <ligand>
        <name>phosphoenolpyruvate</name>
        <dbReference type="ChEBI" id="CHEBI:58702"/>
    </ligand>
</feature>
<dbReference type="PANTHER" id="PTHR46244:SF3">
    <property type="entry name" value="PHOSPHOENOLPYRUVATE-PROTEIN PHOSPHOTRANSFERASE"/>
    <property type="match status" value="1"/>
</dbReference>
<evidence type="ECO:0000259" key="23">
    <source>
        <dbReference type="Pfam" id="PF05524"/>
    </source>
</evidence>
<dbReference type="GO" id="GO:0005737">
    <property type="term" value="C:cytoplasm"/>
    <property type="evidence" value="ECO:0007669"/>
    <property type="project" value="UniProtKB-SubCell"/>
</dbReference>
<dbReference type="Pfam" id="PF05524">
    <property type="entry name" value="PEP-utilisers_N"/>
    <property type="match status" value="1"/>
</dbReference>
<keyword evidence="13 17" id="KW-0479">Metal-binding</keyword>
<name>A0A8E6B6F8_9BACT</name>
<feature type="binding site" evidence="19">
    <location>
        <begin position="451"/>
        <end position="452"/>
    </location>
    <ligand>
        <name>phosphoenolpyruvate</name>
        <dbReference type="ChEBI" id="CHEBI:58702"/>
    </ligand>
</feature>
<feature type="domain" description="PEP-utilising enzyme C-terminal" evidence="22">
    <location>
        <begin position="253"/>
        <end position="537"/>
    </location>
</feature>
<dbReference type="PANTHER" id="PTHR46244">
    <property type="entry name" value="PHOSPHOENOLPYRUVATE-PROTEIN PHOSPHOTRANSFERASE"/>
    <property type="match status" value="1"/>
</dbReference>
<evidence type="ECO:0000256" key="11">
    <source>
        <dbReference type="ARBA" id="ARBA00022679"/>
    </source>
</evidence>
<evidence type="ECO:0000313" key="25">
    <source>
        <dbReference type="Proteomes" id="UP000676194"/>
    </source>
</evidence>
<dbReference type="EMBL" id="CP074694">
    <property type="protein sequence ID" value="QVL32596.1"/>
    <property type="molecule type" value="Genomic_DNA"/>
</dbReference>
<dbReference type="InterPro" id="IPR000121">
    <property type="entry name" value="PEP_util_C"/>
</dbReference>
<keyword evidence="25" id="KW-1185">Reference proteome</keyword>
<dbReference type="RefSeq" id="WP_213497488.1">
    <property type="nucleotide sequence ID" value="NZ_CP074694.1"/>
</dbReference>
<evidence type="ECO:0000256" key="9">
    <source>
        <dbReference type="ARBA" id="ARBA00022490"/>
    </source>
</evidence>
<comment type="subcellular location">
    <subcellularLocation>
        <location evidence="4 17">Cytoplasm</location>
    </subcellularLocation>
</comment>
<dbReference type="Pfam" id="PF00391">
    <property type="entry name" value="PEP-utilizers"/>
    <property type="match status" value="1"/>
</dbReference>